<keyword evidence="4 6" id="KW-0808">Transferase</keyword>
<accession>A0A267MJ46</accession>
<keyword evidence="7" id="KW-0687">Ribonucleoprotein</keyword>
<keyword evidence="2 6" id="KW-0963">Cytoplasm</keyword>
<evidence type="ECO:0000256" key="5">
    <source>
        <dbReference type="ARBA" id="ARBA00022691"/>
    </source>
</evidence>
<proteinExistence type="inferred from homology"/>
<keyword evidence="8" id="KW-1185">Reference proteome</keyword>
<evidence type="ECO:0000313" key="7">
    <source>
        <dbReference type="EMBL" id="PAB58938.1"/>
    </source>
</evidence>
<comment type="similarity">
    <text evidence="1 6">Belongs to the methyltransferase superfamily. PrmA family.</text>
</comment>
<dbReference type="Pfam" id="PF06325">
    <property type="entry name" value="PrmA"/>
    <property type="match status" value="1"/>
</dbReference>
<dbReference type="GO" id="GO:0005840">
    <property type="term" value="C:ribosome"/>
    <property type="evidence" value="ECO:0007669"/>
    <property type="project" value="UniProtKB-KW"/>
</dbReference>
<reference evidence="7 8" key="1">
    <citation type="submission" date="2017-06" db="EMBL/GenBank/DDBJ databases">
        <title>Draft genome sequence of anaerobic fermentative bacterium Anaeromicrobium sediminis DY2726D isolated from West Pacific Ocean sediments.</title>
        <authorList>
            <person name="Zeng X."/>
        </authorList>
    </citation>
    <scope>NUCLEOTIDE SEQUENCE [LARGE SCALE GENOMIC DNA]</scope>
    <source>
        <strain evidence="7 8">DY2726D</strain>
    </source>
</reference>
<evidence type="ECO:0000256" key="3">
    <source>
        <dbReference type="ARBA" id="ARBA00022603"/>
    </source>
</evidence>
<comment type="caution">
    <text evidence="7">The sequence shown here is derived from an EMBL/GenBank/DDBJ whole genome shotgun (WGS) entry which is preliminary data.</text>
</comment>
<dbReference type="RefSeq" id="WP_095134004.1">
    <property type="nucleotide sequence ID" value="NZ_NIBG01000010.1"/>
</dbReference>
<feature type="binding site" evidence="6">
    <location>
        <position position="205"/>
    </location>
    <ligand>
        <name>S-adenosyl-L-methionine</name>
        <dbReference type="ChEBI" id="CHEBI:59789"/>
    </ligand>
</feature>
<feature type="binding site" evidence="6">
    <location>
        <position position="162"/>
    </location>
    <ligand>
        <name>S-adenosyl-L-methionine</name>
        <dbReference type="ChEBI" id="CHEBI:59789"/>
    </ligand>
</feature>
<keyword evidence="7" id="KW-0689">Ribosomal protein</keyword>
<name>A0A267MJ46_9FIRM</name>
<dbReference type="EMBL" id="NIBG01000010">
    <property type="protein sequence ID" value="PAB58938.1"/>
    <property type="molecule type" value="Genomic_DNA"/>
</dbReference>
<dbReference type="NCBIfam" id="TIGR00406">
    <property type="entry name" value="prmA"/>
    <property type="match status" value="1"/>
</dbReference>
<dbReference type="CDD" id="cd02440">
    <property type="entry name" value="AdoMet_MTases"/>
    <property type="match status" value="1"/>
</dbReference>
<gene>
    <name evidence="6" type="primary">prmA</name>
    <name evidence="7" type="ORF">CCE28_12195</name>
</gene>
<dbReference type="PANTHER" id="PTHR43648:SF1">
    <property type="entry name" value="ELECTRON TRANSFER FLAVOPROTEIN BETA SUBUNIT LYSINE METHYLTRANSFERASE"/>
    <property type="match status" value="1"/>
</dbReference>
<keyword evidence="5 6" id="KW-0949">S-adenosyl-L-methionine</keyword>
<comment type="catalytic activity">
    <reaction evidence="6">
        <text>L-lysyl-[protein] + 3 S-adenosyl-L-methionine = N(6),N(6),N(6)-trimethyl-L-lysyl-[protein] + 3 S-adenosyl-L-homocysteine + 3 H(+)</text>
        <dbReference type="Rhea" id="RHEA:54192"/>
        <dbReference type="Rhea" id="RHEA-COMP:9752"/>
        <dbReference type="Rhea" id="RHEA-COMP:13826"/>
        <dbReference type="ChEBI" id="CHEBI:15378"/>
        <dbReference type="ChEBI" id="CHEBI:29969"/>
        <dbReference type="ChEBI" id="CHEBI:57856"/>
        <dbReference type="ChEBI" id="CHEBI:59789"/>
        <dbReference type="ChEBI" id="CHEBI:61961"/>
    </reaction>
</comment>
<dbReference type="GO" id="GO:0032259">
    <property type="term" value="P:methylation"/>
    <property type="evidence" value="ECO:0007669"/>
    <property type="project" value="UniProtKB-KW"/>
</dbReference>
<dbReference type="PANTHER" id="PTHR43648">
    <property type="entry name" value="ELECTRON TRANSFER FLAVOPROTEIN BETA SUBUNIT LYSINE METHYLTRANSFERASE"/>
    <property type="match status" value="1"/>
</dbReference>
<dbReference type="HAMAP" id="MF_00735">
    <property type="entry name" value="Methyltr_PrmA"/>
    <property type="match status" value="1"/>
</dbReference>
<dbReference type="OrthoDB" id="9785995at2"/>
<sequence length="315" mass="34840">MKWIEVKIKTTTEAVEAVSNILYEAGVTGVVIEDPNDAYLKSKCENEWDYFDESILITDYEGAIVKGYLPEGEDLIDIIELIKQNVEKIPTYNLDKGLGEVTTSEIYEEDWANGWKKYYKPKKIGEKVVVKPTWEEYEPKDEEVIIELDPGMAFGTGTHETTMMCIQNLERYVDGNSLVYDIGCGSGILSIGAAKLGAKEVIAVDLDPVAVESSRRNVALNNVEDKVNVLEGNLMELIDGEADVVVANIIADIIIGLSDYIGKFIKDDGVFIASGIILDKVEAVKEALSKNNLEIISVDKQGEWAAIVSKKFGEK</sequence>
<protein>
    <recommendedName>
        <fullName evidence="6">Ribosomal protein L11 methyltransferase</fullName>
        <shortName evidence="6">L11 Mtase</shortName>
        <ecNumber evidence="6">2.1.1.-</ecNumber>
    </recommendedName>
</protein>
<dbReference type="GO" id="GO:0005737">
    <property type="term" value="C:cytoplasm"/>
    <property type="evidence" value="ECO:0007669"/>
    <property type="project" value="UniProtKB-SubCell"/>
</dbReference>
<dbReference type="Gene3D" id="3.40.50.150">
    <property type="entry name" value="Vaccinia Virus protein VP39"/>
    <property type="match status" value="1"/>
</dbReference>
<comment type="function">
    <text evidence="6">Methylates ribosomal protein L11.</text>
</comment>
<dbReference type="InterPro" id="IPR050078">
    <property type="entry name" value="Ribosomal_L11_MeTrfase_PrmA"/>
</dbReference>
<feature type="binding site" evidence="6">
    <location>
        <position position="183"/>
    </location>
    <ligand>
        <name>S-adenosyl-L-methionine</name>
        <dbReference type="ChEBI" id="CHEBI:59789"/>
    </ligand>
</feature>
<evidence type="ECO:0000256" key="4">
    <source>
        <dbReference type="ARBA" id="ARBA00022679"/>
    </source>
</evidence>
<organism evidence="7 8">
    <name type="scientific">Anaeromicrobium sediminis</name>
    <dbReference type="NCBI Taxonomy" id="1478221"/>
    <lineage>
        <taxon>Bacteria</taxon>
        <taxon>Bacillati</taxon>
        <taxon>Bacillota</taxon>
        <taxon>Clostridia</taxon>
        <taxon>Peptostreptococcales</taxon>
        <taxon>Thermotaleaceae</taxon>
        <taxon>Anaeromicrobium</taxon>
    </lineage>
</organism>
<dbReference type="SUPFAM" id="SSF53335">
    <property type="entry name" value="S-adenosyl-L-methionine-dependent methyltransferases"/>
    <property type="match status" value="1"/>
</dbReference>
<evidence type="ECO:0000256" key="1">
    <source>
        <dbReference type="ARBA" id="ARBA00009741"/>
    </source>
</evidence>
<evidence type="ECO:0000256" key="6">
    <source>
        <dbReference type="HAMAP-Rule" id="MF_00735"/>
    </source>
</evidence>
<dbReference type="AlphaFoldDB" id="A0A267MJ46"/>
<keyword evidence="3 6" id="KW-0489">Methyltransferase</keyword>
<evidence type="ECO:0000313" key="8">
    <source>
        <dbReference type="Proteomes" id="UP000216024"/>
    </source>
</evidence>
<dbReference type="InterPro" id="IPR004498">
    <property type="entry name" value="Ribosomal_PrmA_MeTrfase"/>
</dbReference>
<dbReference type="PIRSF" id="PIRSF000401">
    <property type="entry name" value="RPL11_MTase"/>
    <property type="match status" value="1"/>
</dbReference>
<feature type="binding site" evidence="6">
    <location>
        <position position="248"/>
    </location>
    <ligand>
        <name>S-adenosyl-L-methionine</name>
        <dbReference type="ChEBI" id="CHEBI:59789"/>
    </ligand>
</feature>
<dbReference type="Proteomes" id="UP000216024">
    <property type="component" value="Unassembled WGS sequence"/>
</dbReference>
<evidence type="ECO:0000256" key="2">
    <source>
        <dbReference type="ARBA" id="ARBA00022490"/>
    </source>
</evidence>
<comment type="subcellular location">
    <subcellularLocation>
        <location evidence="6">Cytoplasm</location>
    </subcellularLocation>
</comment>
<dbReference type="EC" id="2.1.1.-" evidence="6"/>
<dbReference type="InterPro" id="IPR029063">
    <property type="entry name" value="SAM-dependent_MTases_sf"/>
</dbReference>
<dbReference type="GO" id="GO:0016279">
    <property type="term" value="F:protein-lysine N-methyltransferase activity"/>
    <property type="evidence" value="ECO:0007669"/>
    <property type="project" value="RHEA"/>
</dbReference>